<gene>
    <name evidence="1" type="ORF">P344_06420</name>
</gene>
<dbReference type="EMBL" id="CP006720">
    <property type="protein sequence ID" value="AHI58587.1"/>
    <property type="molecule type" value="Genomic_DNA"/>
</dbReference>
<accession>W0GS29</accession>
<sequence length="59" mass="7171">MIKDYLNQDSKQNNPMFYHFTKPINLQKNINQKLGYQAKQLNQLDYFNYQQINLIKKSC</sequence>
<evidence type="ECO:0000313" key="2">
    <source>
        <dbReference type="Proteomes" id="UP000019260"/>
    </source>
</evidence>
<dbReference type="OrthoDB" id="10014070at2"/>
<protein>
    <submittedName>
        <fullName evidence="1">Uncharacterized protein</fullName>
    </submittedName>
</protein>
<evidence type="ECO:0000313" key="1">
    <source>
        <dbReference type="EMBL" id="AHI58587.1"/>
    </source>
</evidence>
<dbReference type="STRING" id="838561.P344_06420"/>
<keyword evidence="2" id="KW-1185">Reference proteome</keyword>
<dbReference type="KEGG" id="smia:P344_06420"/>
<dbReference type="PATRIC" id="fig|838561.3.peg.1231"/>
<dbReference type="KEGG" id="smir:SMM_1078"/>
<reference evidence="1 2" key="1">
    <citation type="submission" date="2013-09" db="EMBL/GenBank/DDBJ databases">
        <title>Complete genome sequence of Spiroplasma mirum suckling mouse cataract agent.</title>
        <authorList>
            <person name="Landry C.A."/>
            <person name="Bastian F.O."/>
            <person name="Thune R.L."/>
        </authorList>
    </citation>
    <scope>NUCLEOTIDE SEQUENCE [LARGE SCALE GENOMIC DNA]</scope>
    <source>
        <strain evidence="1 2">SMCA</strain>
    </source>
</reference>
<dbReference type="AlphaFoldDB" id="W0GS29"/>
<proteinExistence type="predicted"/>
<dbReference type="Proteomes" id="UP000019260">
    <property type="component" value="Chromosome"/>
</dbReference>
<dbReference type="RefSeq" id="WP_025317813.1">
    <property type="nucleotide sequence ID" value="NZ_CP002082.1"/>
</dbReference>
<organism evidence="1 2">
    <name type="scientific">Spiroplasma mirum ATCC 29335</name>
    <dbReference type="NCBI Taxonomy" id="838561"/>
    <lineage>
        <taxon>Bacteria</taxon>
        <taxon>Bacillati</taxon>
        <taxon>Mycoplasmatota</taxon>
        <taxon>Mollicutes</taxon>
        <taxon>Entomoplasmatales</taxon>
        <taxon>Spiroplasmataceae</taxon>
        <taxon>Spiroplasma</taxon>
    </lineage>
</organism>
<dbReference type="HOGENOM" id="CLU_2958478_0_0_14"/>
<name>W0GS29_9MOLU</name>